<dbReference type="InterPro" id="IPR006976">
    <property type="entry name" value="VanZ-like"/>
</dbReference>
<protein>
    <recommendedName>
        <fullName evidence="3">VanZ-like domain-containing protein</fullName>
    </recommendedName>
</protein>
<evidence type="ECO:0000256" key="2">
    <source>
        <dbReference type="SAM" id="Phobius"/>
    </source>
</evidence>
<gene>
    <name evidence="4" type="ORF">EKO04_000646</name>
</gene>
<keyword evidence="5" id="KW-1185">Reference proteome</keyword>
<comment type="caution">
    <text evidence="4">The sequence shown here is derived from an EMBL/GenBank/DDBJ whole genome shotgun (WGS) entry which is preliminary data.</text>
</comment>
<proteinExistence type="predicted"/>
<accession>A0A8H7JCY4</accession>
<sequence>MPDNQIIRPFHHPVDDIYYTFAALFITPWQARSLNSGTPAYVCHGDSLLVALDLEFKPKEAAGLRPTIKECAVGILDIRDLSIPPGNYAAAWRSKIKYLHWRNSDQSLWGKRKPPSFSRMCPQFKYSDDAYLRQQLHLLFTTLSSVDNLNMVDWNLFASQPLGFQPPAPRSGAPAVVPRDDGYLSRFTREPLYLMPSAAPPYEIPNHLNLFETQTVLCYASKAHIALEIANMRIRKPFAGAFVALLLISAAAGFSPSDYSIPSYKQSDKVLHFVAFFLLSVTFYWILETSRRKVLQFTFVVCTIGLGVASEVIQGLLPIQREFDPYDIVANVSGSLIAIALCNWYHKRMIERKRAARGYNAVAGDDDLDVELGEGMGGQETGVVRSTVDDELDRWDENEEDWESTDPDPVIGNGVNAATVVAVTDDVEDGKKRSD</sequence>
<feature type="domain" description="VanZ-like" evidence="3">
    <location>
        <begin position="267"/>
        <end position="344"/>
    </location>
</feature>
<dbReference type="PANTHER" id="PTHR28008:SF1">
    <property type="entry name" value="DOMAIN PROTEIN, PUTATIVE (AFU_ORTHOLOGUE AFUA_3G10980)-RELATED"/>
    <property type="match status" value="1"/>
</dbReference>
<dbReference type="Proteomes" id="UP000651452">
    <property type="component" value="Unassembled WGS sequence"/>
</dbReference>
<keyword evidence="2" id="KW-1133">Transmembrane helix</keyword>
<evidence type="ECO:0000313" key="4">
    <source>
        <dbReference type="EMBL" id="KAF9701354.1"/>
    </source>
</evidence>
<reference evidence="4" key="2">
    <citation type="submission" date="2020-09" db="EMBL/GenBank/DDBJ databases">
        <title>Reference genome assembly for Australian Ascochyta lentis isolate Al4.</title>
        <authorList>
            <person name="Lee R.C."/>
            <person name="Farfan-Caceres L.M."/>
            <person name="Debler J.W."/>
            <person name="Williams A.H."/>
            <person name="Henares B.M."/>
        </authorList>
    </citation>
    <scope>NUCLEOTIDE SEQUENCE</scope>
    <source>
        <strain evidence="4">Al4</strain>
    </source>
</reference>
<dbReference type="EMBL" id="RZGK01000002">
    <property type="protein sequence ID" value="KAF9701354.1"/>
    <property type="molecule type" value="Genomic_DNA"/>
</dbReference>
<feature type="transmembrane region" description="Helical" evidence="2">
    <location>
        <begin position="270"/>
        <end position="287"/>
    </location>
</feature>
<feature type="transmembrane region" description="Helical" evidence="2">
    <location>
        <begin position="328"/>
        <end position="345"/>
    </location>
</feature>
<dbReference type="NCBIfam" id="NF037970">
    <property type="entry name" value="vanZ_1"/>
    <property type="match status" value="1"/>
</dbReference>
<feature type="region of interest" description="Disordered" evidence="1">
    <location>
        <begin position="395"/>
        <end position="415"/>
    </location>
</feature>
<evidence type="ECO:0000256" key="1">
    <source>
        <dbReference type="SAM" id="MobiDB-lite"/>
    </source>
</evidence>
<reference evidence="4" key="1">
    <citation type="submission" date="2018-12" db="EMBL/GenBank/DDBJ databases">
        <authorList>
            <person name="Syme R.A."/>
            <person name="Farfan-Caceres L."/>
            <person name="Lichtenzveig J."/>
        </authorList>
    </citation>
    <scope>NUCLEOTIDE SEQUENCE</scope>
    <source>
        <strain evidence="4">Al4</strain>
    </source>
</reference>
<dbReference type="PANTHER" id="PTHR28008">
    <property type="entry name" value="DOMAIN PROTEIN, PUTATIVE (AFU_ORTHOLOGUE AFUA_3G10980)-RELATED"/>
    <property type="match status" value="1"/>
</dbReference>
<keyword evidence="2" id="KW-0812">Transmembrane</keyword>
<evidence type="ECO:0000313" key="5">
    <source>
        <dbReference type="Proteomes" id="UP000651452"/>
    </source>
</evidence>
<feature type="compositionally biased region" description="Acidic residues" evidence="1">
    <location>
        <begin position="395"/>
        <end position="406"/>
    </location>
</feature>
<evidence type="ECO:0000259" key="3">
    <source>
        <dbReference type="Pfam" id="PF04892"/>
    </source>
</evidence>
<dbReference type="OrthoDB" id="63581at2759"/>
<organism evidence="4 5">
    <name type="scientific">Ascochyta lentis</name>
    <dbReference type="NCBI Taxonomy" id="205686"/>
    <lineage>
        <taxon>Eukaryota</taxon>
        <taxon>Fungi</taxon>
        <taxon>Dikarya</taxon>
        <taxon>Ascomycota</taxon>
        <taxon>Pezizomycotina</taxon>
        <taxon>Dothideomycetes</taxon>
        <taxon>Pleosporomycetidae</taxon>
        <taxon>Pleosporales</taxon>
        <taxon>Pleosporineae</taxon>
        <taxon>Didymellaceae</taxon>
        <taxon>Ascochyta</taxon>
    </lineage>
</organism>
<dbReference type="AlphaFoldDB" id="A0A8H7JCY4"/>
<feature type="transmembrane region" description="Helical" evidence="2">
    <location>
        <begin position="294"/>
        <end position="316"/>
    </location>
</feature>
<feature type="transmembrane region" description="Helical" evidence="2">
    <location>
        <begin position="238"/>
        <end position="255"/>
    </location>
</feature>
<name>A0A8H7JCY4_9PLEO</name>
<dbReference type="Pfam" id="PF04892">
    <property type="entry name" value="VanZ"/>
    <property type="match status" value="1"/>
</dbReference>
<keyword evidence="2" id="KW-0472">Membrane</keyword>